<sequence length="248" mass="27485">MILLRSALFILFLWLWTATMTLLYTPLLVLPRRWTVLAARFWIRGALIGLKLFTGLGWEVRGREHLPAGGMIIASKHQSTFETFAMHLMFDDPAYVLKRELLWIPCFGWYLFKSGVIAIDRSAGTRALKTMVKGAETAAAEGRPIVIFPEGTRAAPGTKRPYHSGVAMLYGALDLPVVPIALNSGVFWGRGALRKYPGTLTIEILPPIAPGLDRRAFMAELEQRIETASDRLVAEARHALSERGIAAA</sequence>
<dbReference type="PANTHER" id="PTHR10434">
    <property type="entry name" value="1-ACYL-SN-GLYCEROL-3-PHOSPHATE ACYLTRANSFERASE"/>
    <property type="match status" value="1"/>
</dbReference>
<dbReference type="RefSeq" id="WP_377315430.1">
    <property type="nucleotide sequence ID" value="NZ_JBHUIY010000011.1"/>
</dbReference>
<dbReference type="CDD" id="cd07989">
    <property type="entry name" value="LPLAT_AGPAT-like"/>
    <property type="match status" value="1"/>
</dbReference>
<reference evidence="7" key="1">
    <citation type="journal article" date="2019" name="Int. J. Syst. Evol. Microbiol.">
        <title>The Global Catalogue of Microorganisms (GCM) 10K type strain sequencing project: providing services to taxonomists for standard genome sequencing and annotation.</title>
        <authorList>
            <consortium name="The Broad Institute Genomics Platform"/>
            <consortium name="The Broad Institute Genome Sequencing Center for Infectious Disease"/>
            <person name="Wu L."/>
            <person name="Ma J."/>
        </authorList>
    </citation>
    <scope>NUCLEOTIDE SEQUENCE [LARGE SCALE GENOMIC DNA]</scope>
    <source>
        <strain evidence="7">KCTC 15012</strain>
    </source>
</reference>
<keyword evidence="4" id="KW-0472">Membrane</keyword>
<comment type="caution">
    <text evidence="6">The sequence shown here is derived from an EMBL/GenBank/DDBJ whole genome shotgun (WGS) entry which is preliminary data.</text>
</comment>
<evidence type="ECO:0000256" key="4">
    <source>
        <dbReference type="SAM" id="Phobius"/>
    </source>
</evidence>
<dbReference type="InterPro" id="IPR002123">
    <property type="entry name" value="Plipid/glycerol_acylTrfase"/>
</dbReference>
<dbReference type="EMBL" id="JBHUIY010000011">
    <property type="protein sequence ID" value="MFD2233612.1"/>
    <property type="molecule type" value="Genomic_DNA"/>
</dbReference>
<name>A0ABW5CCA4_9PROT</name>
<dbReference type="Pfam" id="PF01553">
    <property type="entry name" value="Acyltransferase"/>
    <property type="match status" value="1"/>
</dbReference>
<feature type="transmembrane region" description="Helical" evidence="4">
    <location>
        <begin position="6"/>
        <end position="29"/>
    </location>
</feature>
<dbReference type="SMART" id="SM00563">
    <property type="entry name" value="PlsC"/>
    <property type="match status" value="1"/>
</dbReference>
<accession>A0ABW5CCA4</accession>
<evidence type="ECO:0000256" key="2">
    <source>
        <dbReference type="ARBA" id="ARBA00022679"/>
    </source>
</evidence>
<evidence type="ECO:0000256" key="1">
    <source>
        <dbReference type="ARBA" id="ARBA00005189"/>
    </source>
</evidence>
<dbReference type="GO" id="GO:0016746">
    <property type="term" value="F:acyltransferase activity"/>
    <property type="evidence" value="ECO:0007669"/>
    <property type="project" value="UniProtKB-KW"/>
</dbReference>
<organism evidence="6 7">
    <name type="scientific">Phaeospirillum tilakii</name>
    <dbReference type="NCBI Taxonomy" id="741673"/>
    <lineage>
        <taxon>Bacteria</taxon>
        <taxon>Pseudomonadati</taxon>
        <taxon>Pseudomonadota</taxon>
        <taxon>Alphaproteobacteria</taxon>
        <taxon>Rhodospirillales</taxon>
        <taxon>Rhodospirillaceae</taxon>
        <taxon>Phaeospirillum</taxon>
    </lineage>
</organism>
<gene>
    <name evidence="6" type="ORF">ACFSNB_07335</name>
</gene>
<protein>
    <submittedName>
        <fullName evidence="6">Lysophospholipid acyltransferase family protein</fullName>
    </submittedName>
</protein>
<keyword evidence="4" id="KW-0812">Transmembrane</keyword>
<proteinExistence type="predicted"/>
<keyword evidence="2" id="KW-0808">Transferase</keyword>
<dbReference type="SUPFAM" id="SSF69593">
    <property type="entry name" value="Glycerol-3-phosphate (1)-acyltransferase"/>
    <property type="match status" value="1"/>
</dbReference>
<evidence type="ECO:0000256" key="3">
    <source>
        <dbReference type="ARBA" id="ARBA00023315"/>
    </source>
</evidence>
<evidence type="ECO:0000313" key="6">
    <source>
        <dbReference type="EMBL" id="MFD2233612.1"/>
    </source>
</evidence>
<keyword evidence="7" id="KW-1185">Reference proteome</keyword>
<dbReference type="PANTHER" id="PTHR10434:SF40">
    <property type="entry name" value="1-ACYL-SN-GLYCEROL-3-PHOSPHATE ACYLTRANSFERASE"/>
    <property type="match status" value="1"/>
</dbReference>
<keyword evidence="4" id="KW-1133">Transmembrane helix</keyword>
<evidence type="ECO:0000313" key="7">
    <source>
        <dbReference type="Proteomes" id="UP001597296"/>
    </source>
</evidence>
<comment type="pathway">
    <text evidence="1">Lipid metabolism.</text>
</comment>
<dbReference type="Proteomes" id="UP001597296">
    <property type="component" value="Unassembled WGS sequence"/>
</dbReference>
<evidence type="ECO:0000259" key="5">
    <source>
        <dbReference type="SMART" id="SM00563"/>
    </source>
</evidence>
<feature type="domain" description="Phospholipid/glycerol acyltransferase" evidence="5">
    <location>
        <begin position="71"/>
        <end position="185"/>
    </location>
</feature>
<keyword evidence="3 6" id="KW-0012">Acyltransferase</keyword>